<sequence length="138" mass="15795">MVKERYIYPAIFDYADDGISVEFPDLPGCITCGDTEEEALHMAKEALALHLYGMEQEGMAIPEPSKISQIKAEPNQAIVLIEVWMPPFRDRMEEKAVKKTLTIPKWLNDMAEERKVNFSQVLQAALKEYLGLEGRHRQ</sequence>
<feature type="domain" description="HicB-like antitoxin of toxin-antitoxin system" evidence="1">
    <location>
        <begin position="9"/>
        <end position="123"/>
    </location>
</feature>
<dbReference type="Pfam" id="PF15919">
    <property type="entry name" value="HicB_lk_antitox"/>
    <property type="match status" value="1"/>
</dbReference>
<dbReference type="Proteomes" id="UP000271256">
    <property type="component" value="Unassembled WGS sequence"/>
</dbReference>
<organism evidence="2 3">
    <name type="scientific">Desulfofundulus salinus</name>
    <dbReference type="NCBI Taxonomy" id="2419843"/>
    <lineage>
        <taxon>Bacteria</taxon>
        <taxon>Bacillati</taxon>
        <taxon>Bacillota</taxon>
        <taxon>Clostridia</taxon>
        <taxon>Eubacteriales</taxon>
        <taxon>Peptococcaceae</taxon>
        <taxon>Desulfofundulus</taxon>
    </lineage>
</organism>
<dbReference type="InterPro" id="IPR031807">
    <property type="entry name" value="HicB-like"/>
</dbReference>
<dbReference type="PANTHER" id="PTHR34504">
    <property type="entry name" value="ANTITOXIN HICB"/>
    <property type="match status" value="1"/>
</dbReference>
<keyword evidence="3" id="KW-1185">Reference proteome</keyword>
<dbReference type="EMBL" id="RBWE01000001">
    <property type="protein sequence ID" value="RKO66806.1"/>
    <property type="molecule type" value="Genomic_DNA"/>
</dbReference>
<comment type="caution">
    <text evidence="2">The sequence shown here is derived from an EMBL/GenBank/DDBJ whole genome shotgun (WGS) entry which is preliminary data.</text>
</comment>
<protein>
    <submittedName>
        <fullName evidence="2">Type II toxin-antitoxin system HicB family antitoxin</fullName>
    </submittedName>
</protein>
<evidence type="ECO:0000313" key="2">
    <source>
        <dbReference type="EMBL" id="RKO66806.1"/>
    </source>
</evidence>
<dbReference type="InterPro" id="IPR035069">
    <property type="entry name" value="TTHA1013/TTHA0281-like"/>
</dbReference>
<gene>
    <name evidence="2" type="ORF">D7024_07500</name>
</gene>
<dbReference type="SUPFAM" id="SSF143100">
    <property type="entry name" value="TTHA1013/TTHA0281-like"/>
    <property type="match status" value="1"/>
</dbReference>
<accession>A0A494WTT8</accession>
<name>A0A494WTT8_9FIRM</name>
<dbReference type="RefSeq" id="WP_121451225.1">
    <property type="nucleotide sequence ID" value="NZ_RBWE01000001.1"/>
</dbReference>
<reference evidence="2 3" key="1">
    <citation type="submission" date="2018-10" db="EMBL/GenBank/DDBJ databases">
        <authorList>
            <person name="Grouzdev D.S."/>
            <person name="Krutkina M.S."/>
            <person name="Tourova T.P."/>
            <person name="Nazina T.N."/>
        </authorList>
    </citation>
    <scope>NUCLEOTIDE SEQUENCE [LARGE SCALE GENOMIC DNA]</scope>
    <source>
        <strain evidence="2 3">435</strain>
    </source>
</reference>
<proteinExistence type="predicted"/>
<dbReference type="Gene3D" id="3.30.160.250">
    <property type="match status" value="1"/>
</dbReference>
<evidence type="ECO:0000313" key="3">
    <source>
        <dbReference type="Proteomes" id="UP000271256"/>
    </source>
</evidence>
<dbReference type="InterPro" id="IPR051404">
    <property type="entry name" value="TA_system_antitoxin"/>
</dbReference>
<dbReference type="PANTHER" id="PTHR34504:SF2">
    <property type="entry name" value="UPF0150 PROTEIN SSL0259"/>
    <property type="match status" value="1"/>
</dbReference>
<dbReference type="OrthoDB" id="5419659at2"/>
<evidence type="ECO:0000259" key="1">
    <source>
        <dbReference type="Pfam" id="PF15919"/>
    </source>
</evidence>
<dbReference type="AlphaFoldDB" id="A0A494WTT8"/>